<evidence type="ECO:0000313" key="4">
    <source>
        <dbReference type="Proteomes" id="UP001292094"/>
    </source>
</evidence>
<organism evidence="3 4">
    <name type="scientific">Petrolisthes manimaculis</name>
    <dbReference type="NCBI Taxonomy" id="1843537"/>
    <lineage>
        <taxon>Eukaryota</taxon>
        <taxon>Metazoa</taxon>
        <taxon>Ecdysozoa</taxon>
        <taxon>Arthropoda</taxon>
        <taxon>Crustacea</taxon>
        <taxon>Multicrustacea</taxon>
        <taxon>Malacostraca</taxon>
        <taxon>Eumalacostraca</taxon>
        <taxon>Eucarida</taxon>
        <taxon>Decapoda</taxon>
        <taxon>Pleocyemata</taxon>
        <taxon>Anomura</taxon>
        <taxon>Galatheoidea</taxon>
        <taxon>Porcellanidae</taxon>
        <taxon>Petrolisthes</taxon>
    </lineage>
</organism>
<dbReference type="EMBL" id="JAWZYT010000072">
    <property type="protein sequence ID" value="KAK4328540.1"/>
    <property type="molecule type" value="Genomic_DNA"/>
</dbReference>
<name>A0AAE1QL93_9EUCA</name>
<dbReference type="Proteomes" id="UP001292094">
    <property type="component" value="Unassembled WGS sequence"/>
</dbReference>
<evidence type="ECO:0000256" key="1">
    <source>
        <dbReference type="SAM" id="MobiDB-lite"/>
    </source>
</evidence>
<keyword evidence="2" id="KW-0732">Signal</keyword>
<proteinExistence type="predicted"/>
<protein>
    <submittedName>
        <fullName evidence="3">Uncharacterized protein</fullName>
    </submittedName>
</protein>
<reference evidence="3" key="1">
    <citation type="submission" date="2023-11" db="EMBL/GenBank/DDBJ databases">
        <title>Genome assemblies of two species of porcelain crab, Petrolisthes cinctipes and Petrolisthes manimaculis (Anomura: Porcellanidae).</title>
        <authorList>
            <person name="Angst P."/>
        </authorList>
    </citation>
    <scope>NUCLEOTIDE SEQUENCE</scope>
    <source>
        <strain evidence="3">PB745_02</strain>
        <tissue evidence="3">Gill</tissue>
    </source>
</reference>
<sequence>MSGLRMVILVFMVLDGECKTCHHVPIPHNTHITLPLHLHSTSSSHLLESHLTFQPPYDVKEWNLSLGWSTVTHTDHAKANNYAHFKNITLQVWSDHLVVKETRMGEAESVLLLRHNCSFTLDYFPDLSLAVKCFNHQQNDCGNVGFCWDECQMIRVPPNHRPLTLHHQTTTSTTKGKEGENNHLLDHNLHHYLLSTSFLHHAPRHQNTSWGLNVEIIPNSQNNNKTAQNINNSAARNDIKTTQTTFKKTQNNANKIKKDSNKTQNKKNVTKKNDNKTTQNITTAGQDYTKTTRACSIFFFHIPGHTRAENAMGISCNTSTDGGAVEKQNTFNTNTNGGAVAKGNHSNTNKTADGDAVAKEKTQWTTVDLWPVANQSIFHSPSSSSYLQERSLKIEVGLTHIQVTETTGGKNTVLLYHQCSAPLQHFPDLVLHAAIISILVMTTQQYLRVLEEMQLDGRRPSTPFNDDVLHIRHSKLLPIIIQLHLQTLAKLTLHEYGKRADNLMSNYAGGAHRGPTQHTNATIAKIPTSTTGPPPLTHT</sequence>
<gene>
    <name evidence="3" type="ORF">Pmani_001017</name>
</gene>
<accession>A0AAE1QL93</accession>
<feature type="signal peptide" evidence="2">
    <location>
        <begin position="1"/>
        <end position="18"/>
    </location>
</feature>
<feature type="region of interest" description="Disordered" evidence="1">
    <location>
        <begin position="335"/>
        <end position="355"/>
    </location>
</feature>
<dbReference type="AlphaFoldDB" id="A0AAE1QL93"/>
<feature type="region of interest" description="Disordered" evidence="1">
    <location>
        <begin position="249"/>
        <end position="281"/>
    </location>
</feature>
<comment type="caution">
    <text evidence="3">The sequence shown here is derived from an EMBL/GenBank/DDBJ whole genome shotgun (WGS) entry which is preliminary data.</text>
</comment>
<evidence type="ECO:0000313" key="3">
    <source>
        <dbReference type="EMBL" id="KAK4328540.1"/>
    </source>
</evidence>
<feature type="compositionally biased region" description="Polar residues" evidence="1">
    <location>
        <begin position="516"/>
        <end position="531"/>
    </location>
</feature>
<keyword evidence="4" id="KW-1185">Reference proteome</keyword>
<feature type="region of interest" description="Disordered" evidence="1">
    <location>
        <begin position="513"/>
        <end position="539"/>
    </location>
</feature>
<evidence type="ECO:0000256" key="2">
    <source>
        <dbReference type="SAM" id="SignalP"/>
    </source>
</evidence>
<feature type="chain" id="PRO_5042115140" evidence="2">
    <location>
        <begin position="19"/>
        <end position="539"/>
    </location>
</feature>